<dbReference type="Pfam" id="PF07702">
    <property type="entry name" value="UTRA"/>
    <property type="match status" value="1"/>
</dbReference>
<evidence type="ECO:0000256" key="3">
    <source>
        <dbReference type="ARBA" id="ARBA00023163"/>
    </source>
</evidence>
<evidence type="ECO:0000313" key="6">
    <source>
        <dbReference type="Proteomes" id="UP000823201"/>
    </source>
</evidence>
<dbReference type="RefSeq" id="WP_205007410.1">
    <property type="nucleotide sequence ID" value="NZ_CBCRXA010000024.1"/>
</dbReference>
<organism evidence="5 6">
    <name type="scientific">Sporolactobacillus spathodeae</name>
    <dbReference type="NCBI Taxonomy" id="1465502"/>
    <lineage>
        <taxon>Bacteria</taxon>
        <taxon>Bacillati</taxon>
        <taxon>Bacillota</taxon>
        <taxon>Bacilli</taxon>
        <taxon>Bacillales</taxon>
        <taxon>Sporolactobacillaceae</taxon>
        <taxon>Sporolactobacillus</taxon>
    </lineage>
</organism>
<evidence type="ECO:0000256" key="2">
    <source>
        <dbReference type="ARBA" id="ARBA00023125"/>
    </source>
</evidence>
<dbReference type="InterPro" id="IPR050679">
    <property type="entry name" value="Bact_HTH_transcr_reg"/>
</dbReference>
<dbReference type="InterPro" id="IPR011663">
    <property type="entry name" value="UTRA"/>
</dbReference>
<keyword evidence="6" id="KW-1185">Reference proteome</keyword>
<keyword evidence="3" id="KW-0804">Transcription</keyword>
<reference evidence="5 6" key="1">
    <citation type="submission" date="2021-01" db="EMBL/GenBank/DDBJ databases">
        <title>Genomic Encyclopedia of Type Strains, Phase IV (KMG-IV): sequencing the most valuable type-strain genomes for metagenomic binning, comparative biology and taxonomic classification.</title>
        <authorList>
            <person name="Goeker M."/>
        </authorList>
    </citation>
    <scope>NUCLEOTIDE SEQUENCE [LARGE SCALE GENOMIC DNA]</scope>
    <source>
        <strain evidence="5 6">DSM 100968</strain>
    </source>
</reference>
<dbReference type="Gene3D" id="3.40.1410.10">
    <property type="entry name" value="Chorismate lyase-like"/>
    <property type="match status" value="1"/>
</dbReference>
<dbReference type="Proteomes" id="UP000823201">
    <property type="component" value="Unassembled WGS sequence"/>
</dbReference>
<proteinExistence type="predicted"/>
<protein>
    <submittedName>
        <fullName evidence="5">GntR family transcriptional regulator</fullName>
    </submittedName>
</protein>
<dbReference type="EMBL" id="JAFBEV010000025">
    <property type="protein sequence ID" value="MBM7658860.1"/>
    <property type="molecule type" value="Genomic_DNA"/>
</dbReference>
<evidence type="ECO:0000256" key="1">
    <source>
        <dbReference type="ARBA" id="ARBA00023015"/>
    </source>
</evidence>
<dbReference type="PROSITE" id="PS50949">
    <property type="entry name" value="HTH_GNTR"/>
    <property type="match status" value="1"/>
</dbReference>
<dbReference type="SUPFAM" id="SSF64288">
    <property type="entry name" value="Chorismate lyase-like"/>
    <property type="match status" value="1"/>
</dbReference>
<feature type="domain" description="HTH gntR-type" evidence="4">
    <location>
        <begin position="8"/>
        <end position="76"/>
    </location>
</feature>
<dbReference type="SMART" id="SM00866">
    <property type="entry name" value="UTRA"/>
    <property type="match status" value="1"/>
</dbReference>
<comment type="caution">
    <text evidence="5">The sequence shown here is derived from an EMBL/GenBank/DDBJ whole genome shotgun (WGS) entry which is preliminary data.</text>
</comment>
<dbReference type="SUPFAM" id="SSF46785">
    <property type="entry name" value="Winged helix' DNA-binding domain"/>
    <property type="match status" value="1"/>
</dbReference>
<dbReference type="PRINTS" id="PR00035">
    <property type="entry name" value="HTHGNTR"/>
</dbReference>
<dbReference type="CDD" id="cd07377">
    <property type="entry name" value="WHTH_GntR"/>
    <property type="match status" value="1"/>
</dbReference>
<accession>A0ABS2QBR3</accession>
<dbReference type="Pfam" id="PF00392">
    <property type="entry name" value="GntR"/>
    <property type="match status" value="1"/>
</dbReference>
<evidence type="ECO:0000259" key="4">
    <source>
        <dbReference type="PROSITE" id="PS50949"/>
    </source>
</evidence>
<dbReference type="InterPro" id="IPR000524">
    <property type="entry name" value="Tscrpt_reg_HTH_GntR"/>
</dbReference>
<evidence type="ECO:0000313" key="5">
    <source>
        <dbReference type="EMBL" id="MBM7658860.1"/>
    </source>
</evidence>
<dbReference type="Gene3D" id="1.10.10.10">
    <property type="entry name" value="Winged helix-like DNA-binding domain superfamily/Winged helix DNA-binding domain"/>
    <property type="match status" value="1"/>
</dbReference>
<keyword evidence="2" id="KW-0238">DNA-binding</keyword>
<dbReference type="InterPro" id="IPR028978">
    <property type="entry name" value="Chorismate_lyase_/UTRA_dom_sf"/>
</dbReference>
<sequence length="242" mass="27793">MIDRQSPVPVYYQIEQYLKKLIDQKQLKAGEQIPTERELTERFQVSRMTVRQALSNLVNAGVLIRIKGKGTFISGDQKIEKQLNSVNGFSEDMRLRGLNPTSKLLEFKKVLADERTSRFLGLDVGDPIFIIKRIRRANHESLAIDTSFVPSAIVPNLTAADMEHSLYDYFEQKLGFAIDHAEQSFEAVLVSKKEAELLEIPENLPILLIGRLTFSRSGERLEYTQSLYRADRYKFTLSIPRR</sequence>
<dbReference type="PANTHER" id="PTHR44846:SF1">
    <property type="entry name" value="MANNOSYL-D-GLYCERATE TRANSPORT_METABOLISM SYSTEM REPRESSOR MNGR-RELATED"/>
    <property type="match status" value="1"/>
</dbReference>
<name>A0ABS2QBR3_9BACL</name>
<dbReference type="InterPro" id="IPR036388">
    <property type="entry name" value="WH-like_DNA-bd_sf"/>
</dbReference>
<keyword evidence="1" id="KW-0805">Transcription regulation</keyword>
<gene>
    <name evidence="5" type="ORF">JOC27_002323</name>
</gene>
<dbReference type="PANTHER" id="PTHR44846">
    <property type="entry name" value="MANNOSYL-D-GLYCERATE TRANSPORT/METABOLISM SYSTEM REPRESSOR MNGR-RELATED"/>
    <property type="match status" value="1"/>
</dbReference>
<dbReference type="InterPro" id="IPR036390">
    <property type="entry name" value="WH_DNA-bd_sf"/>
</dbReference>
<dbReference type="SMART" id="SM00345">
    <property type="entry name" value="HTH_GNTR"/>
    <property type="match status" value="1"/>
</dbReference>